<dbReference type="Pfam" id="PF13848">
    <property type="entry name" value="Thioredoxin_6"/>
    <property type="match status" value="1"/>
</dbReference>
<keyword evidence="16" id="KW-1185">Reference proteome</keyword>
<evidence type="ECO:0000256" key="1">
    <source>
        <dbReference type="ARBA" id="ARBA00001182"/>
    </source>
</evidence>
<dbReference type="InterPro" id="IPR013766">
    <property type="entry name" value="Thioredoxin_domain"/>
</dbReference>
<keyword evidence="5 13" id="KW-0732">Signal</keyword>
<feature type="compositionally biased region" description="Acidic residues" evidence="14">
    <location>
        <begin position="503"/>
        <end position="512"/>
    </location>
</feature>
<dbReference type="PRINTS" id="PR00421">
    <property type="entry name" value="THIOREDOXIN"/>
</dbReference>
<keyword evidence="6" id="KW-0677">Repeat</keyword>
<dbReference type="OMA" id="FFGMKKD"/>
<dbReference type="PROSITE" id="PS00194">
    <property type="entry name" value="THIOREDOXIN_1"/>
    <property type="match status" value="1"/>
</dbReference>
<dbReference type="InterPro" id="IPR017937">
    <property type="entry name" value="Thioredoxin_CS"/>
</dbReference>
<feature type="region of interest" description="Disordered" evidence="14">
    <location>
        <begin position="490"/>
        <end position="520"/>
    </location>
</feature>
<dbReference type="GO" id="GO:0034976">
    <property type="term" value="P:response to endoplasmic reticulum stress"/>
    <property type="evidence" value="ECO:0007669"/>
    <property type="project" value="TreeGrafter"/>
</dbReference>
<evidence type="ECO:0000256" key="11">
    <source>
        <dbReference type="PIRSR" id="PIRSR605792-51"/>
    </source>
</evidence>
<dbReference type="PANTHER" id="PTHR18929:SF240">
    <property type="entry name" value="PROTEIN DISULFIDE-ISOMERASE"/>
    <property type="match status" value="1"/>
</dbReference>
<reference evidence="17" key="1">
    <citation type="submission" date="2022-11" db="UniProtKB">
        <authorList>
            <consortium name="WormBaseParasite"/>
        </authorList>
    </citation>
    <scope>IDENTIFICATION</scope>
</reference>
<evidence type="ECO:0000256" key="7">
    <source>
        <dbReference type="ARBA" id="ARBA00022824"/>
    </source>
</evidence>
<feature type="disulfide bond" description="Redox-active" evidence="11">
    <location>
        <begin position="55"/>
        <end position="58"/>
    </location>
</feature>
<evidence type="ECO:0000259" key="15">
    <source>
        <dbReference type="PROSITE" id="PS51352"/>
    </source>
</evidence>
<dbReference type="CDD" id="cd02995">
    <property type="entry name" value="PDI_a_PDI_a'_C"/>
    <property type="match status" value="1"/>
</dbReference>
<dbReference type="NCBIfam" id="TIGR01126">
    <property type="entry name" value="pdi_dom"/>
    <property type="match status" value="1"/>
</dbReference>
<evidence type="ECO:0000313" key="17">
    <source>
        <dbReference type="WBParaSite" id="nRc.2.0.1.t01745-RA"/>
    </source>
</evidence>
<dbReference type="FunFam" id="3.40.30.10:FF:000023">
    <property type="entry name" value="Protein disulfide-isomerase"/>
    <property type="match status" value="1"/>
</dbReference>
<dbReference type="InterPro" id="IPR036249">
    <property type="entry name" value="Thioredoxin-like_sf"/>
</dbReference>
<dbReference type="InterPro" id="IPR005788">
    <property type="entry name" value="PDI_thioredoxin-like_dom"/>
</dbReference>
<dbReference type="Pfam" id="PF00085">
    <property type="entry name" value="Thioredoxin"/>
    <property type="match status" value="2"/>
</dbReference>
<comment type="similarity">
    <text evidence="3 12">Belongs to the protein disulfide isomerase family.</text>
</comment>
<dbReference type="GO" id="GO:0005788">
    <property type="term" value="C:endoplasmic reticulum lumen"/>
    <property type="evidence" value="ECO:0007669"/>
    <property type="project" value="UniProtKB-SubCell"/>
</dbReference>
<dbReference type="PROSITE" id="PS51352">
    <property type="entry name" value="THIOREDOXIN_2"/>
    <property type="match status" value="2"/>
</dbReference>
<evidence type="ECO:0000256" key="6">
    <source>
        <dbReference type="ARBA" id="ARBA00022737"/>
    </source>
</evidence>
<evidence type="ECO:0000256" key="2">
    <source>
        <dbReference type="ARBA" id="ARBA00004319"/>
    </source>
</evidence>
<keyword evidence="10 11" id="KW-0676">Redox-active center</keyword>
<sequence length="520" mass="59442">MFVAGAFILVFLSTIHADDKPITAEDDVFILTENNFNRALENNDYLLVEFYAPWCGHCKALEPEYKKAAKMLKDKDSTIRLGKVDATAEQKLGEEHGVKGYPTLKFFRNKTPIDYTGGRQAEEIVAWLEKKSGPPAMDLATIDKAKEFIEKAGDVIVLACFKDQDSDKAKKYIKIASDVEDAKFAITSADKVCNEYKLEKDKIVLLKKFDEKRNDYEGDVEEKNLKKFIATYSLPLVNDFSQETAGKLFSGEIKSHVLMFAGKKMEDYEKLRENFKKAAEKFRGKLLYIVIDSDIEDNLRIMEYFGLKKEDVPSIRIIALTDDMIKYRPDFTELSSKNIIDFTQRYLDKKLKPHLLSEEIPEDWDKEPVKVLVSKNFEEVALDSKKNVFVEFCKNILCSLAYQFSTSDFFFTDAPWCGHCKQLAPVWEKLGEKYKDHADIIIAKIDGSANELESVKIKSFPTLKFFPAGADSKVIDYAGDRTLEGFTKFLETGGKEGGSPSEEKEDEEEEEKEEKKRDEL</sequence>
<dbReference type="FunFam" id="3.40.30.10:FF:000027">
    <property type="entry name" value="protein disulfide-isomerase A2"/>
    <property type="match status" value="1"/>
</dbReference>
<dbReference type="Proteomes" id="UP000887565">
    <property type="component" value="Unplaced"/>
</dbReference>
<evidence type="ECO:0000313" key="16">
    <source>
        <dbReference type="Proteomes" id="UP000887565"/>
    </source>
</evidence>
<dbReference type="CDD" id="cd02981">
    <property type="entry name" value="PDI_b_family"/>
    <property type="match status" value="1"/>
</dbReference>
<dbReference type="GO" id="GO:0003810">
    <property type="term" value="F:protein-glutamine gamma-glutamyltransferase activity"/>
    <property type="evidence" value="ECO:0007669"/>
    <property type="project" value="UniProtKB-ARBA"/>
</dbReference>
<dbReference type="InterPro" id="IPR005792">
    <property type="entry name" value="Prot_disulphide_isomerase"/>
</dbReference>
<keyword evidence="8 11" id="KW-1015">Disulfide bond</keyword>
<proteinExistence type="inferred from homology"/>
<feature type="disulfide bond" description="Redox-active" evidence="11">
    <location>
        <begin position="417"/>
        <end position="420"/>
    </location>
</feature>
<evidence type="ECO:0000256" key="9">
    <source>
        <dbReference type="ARBA" id="ARBA00023235"/>
    </source>
</evidence>
<comment type="subcellular location">
    <subcellularLocation>
        <location evidence="2">Endoplasmic reticulum lumen</location>
    </subcellularLocation>
</comment>
<protein>
    <recommendedName>
        <fullName evidence="4 13">Protein disulfide-isomerase</fullName>
        <ecNumber evidence="4 13">5.3.4.1</ecNumber>
    </recommendedName>
</protein>
<dbReference type="SUPFAM" id="SSF52833">
    <property type="entry name" value="Thioredoxin-like"/>
    <property type="match status" value="4"/>
</dbReference>
<dbReference type="FunFam" id="3.40.30.10:FF:000042">
    <property type="entry name" value="protein disulfide-isomerase A2"/>
    <property type="match status" value="1"/>
</dbReference>
<keyword evidence="7" id="KW-0256">Endoplasmic reticulum</keyword>
<accession>A0A915HJH9</accession>
<evidence type="ECO:0000256" key="13">
    <source>
        <dbReference type="RuleBase" id="RU361130"/>
    </source>
</evidence>
<feature type="domain" description="Thioredoxin" evidence="15">
    <location>
        <begin position="11"/>
        <end position="133"/>
    </location>
</feature>
<dbReference type="NCBIfam" id="TIGR01130">
    <property type="entry name" value="ER_PDI_fam"/>
    <property type="match status" value="1"/>
</dbReference>
<dbReference type="PANTHER" id="PTHR18929">
    <property type="entry name" value="PROTEIN DISULFIDE ISOMERASE"/>
    <property type="match status" value="1"/>
</dbReference>
<dbReference type="WBParaSite" id="nRc.2.0.1.t01745-RA">
    <property type="protein sequence ID" value="nRc.2.0.1.t01745-RA"/>
    <property type="gene ID" value="nRc.2.0.1.g01745"/>
</dbReference>
<organism evidence="16 17">
    <name type="scientific">Romanomermis culicivorax</name>
    <name type="common">Nematode worm</name>
    <dbReference type="NCBI Taxonomy" id="13658"/>
    <lineage>
        <taxon>Eukaryota</taxon>
        <taxon>Metazoa</taxon>
        <taxon>Ecdysozoa</taxon>
        <taxon>Nematoda</taxon>
        <taxon>Enoplea</taxon>
        <taxon>Dorylaimia</taxon>
        <taxon>Mermithida</taxon>
        <taxon>Mermithoidea</taxon>
        <taxon>Mermithidae</taxon>
        <taxon>Romanomermis</taxon>
    </lineage>
</organism>
<keyword evidence="9 13" id="KW-0413">Isomerase</keyword>
<feature type="domain" description="Thioredoxin" evidence="15">
    <location>
        <begin position="361"/>
        <end position="495"/>
    </location>
</feature>
<evidence type="ECO:0000256" key="4">
    <source>
        <dbReference type="ARBA" id="ARBA00012723"/>
    </source>
</evidence>
<evidence type="ECO:0000256" key="10">
    <source>
        <dbReference type="ARBA" id="ARBA00023284"/>
    </source>
</evidence>
<name>A0A915HJH9_ROMCU</name>
<feature type="signal peptide" evidence="13">
    <location>
        <begin position="1"/>
        <end position="17"/>
    </location>
</feature>
<dbReference type="GO" id="GO:0003756">
    <property type="term" value="F:protein disulfide isomerase activity"/>
    <property type="evidence" value="ECO:0007669"/>
    <property type="project" value="UniProtKB-EC"/>
</dbReference>
<dbReference type="CDD" id="cd02982">
    <property type="entry name" value="PDI_b'_family"/>
    <property type="match status" value="1"/>
</dbReference>
<evidence type="ECO:0000256" key="8">
    <source>
        <dbReference type="ARBA" id="ARBA00023157"/>
    </source>
</evidence>
<dbReference type="Gene3D" id="3.40.30.10">
    <property type="entry name" value="Glutaredoxin"/>
    <property type="match status" value="4"/>
</dbReference>
<evidence type="ECO:0000256" key="3">
    <source>
        <dbReference type="ARBA" id="ARBA00006347"/>
    </source>
</evidence>
<evidence type="ECO:0000256" key="5">
    <source>
        <dbReference type="ARBA" id="ARBA00022729"/>
    </source>
</evidence>
<comment type="catalytic activity">
    <reaction evidence="1 13">
        <text>Catalyzes the rearrangement of -S-S- bonds in proteins.</text>
        <dbReference type="EC" id="5.3.4.1"/>
    </reaction>
</comment>
<evidence type="ECO:0000256" key="12">
    <source>
        <dbReference type="RuleBase" id="RU004208"/>
    </source>
</evidence>
<dbReference type="FunFam" id="3.40.30.10:FF:000030">
    <property type="entry name" value="Protein disulfide-isomerase"/>
    <property type="match status" value="1"/>
</dbReference>
<dbReference type="AlphaFoldDB" id="A0A915HJH9"/>
<feature type="chain" id="PRO_5038166725" description="Protein disulfide-isomerase" evidence="13">
    <location>
        <begin position="18"/>
        <end position="520"/>
    </location>
</feature>
<dbReference type="EC" id="5.3.4.1" evidence="4 13"/>
<dbReference type="GO" id="GO:0006457">
    <property type="term" value="P:protein folding"/>
    <property type="evidence" value="ECO:0007669"/>
    <property type="project" value="TreeGrafter"/>
</dbReference>
<evidence type="ECO:0000256" key="14">
    <source>
        <dbReference type="SAM" id="MobiDB-lite"/>
    </source>
</evidence>